<evidence type="ECO:0000256" key="3">
    <source>
        <dbReference type="ARBA" id="ARBA00022692"/>
    </source>
</evidence>
<sequence>MATTLGCRLSVLASPAASRYNDVNLKRRNKPNRVACKSNLSTFPILSSSRNLQHPNHNLHGWTSTGLPSLHLSATSSTLLRGERGSDQSHKLPVLLRQRKSSTLAQAKKNNSVTIPFPKMEEKPHWWWRTLACLPYLIALQTSDTGFLIRPFTEHYEVFRDLVYYVPGAITRLPVWFTMIYTLPTYYGVVKKKEWPHFFRYHIMMAMLLEMIMQVVEVSSNFFPLIHFDGTFSIEYWAVVSFAYIFILLKCIRCALGGKYVKLPFFSTPALAHTLFEIEGYYKPF</sequence>
<proteinExistence type="inferred from homology"/>
<dbReference type="EMBL" id="CM007653">
    <property type="protein sequence ID" value="ONI18675.1"/>
    <property type="molecule type" value="Genomic_DNA"/>
</dbReference>
<dbReference type="GO" id="GO:0005739">
    <property type="term" value="C:mitochondrion"/>
    <property type="evidence" value="ECO:0007669"/>
    <property type="project" value="EnsemblPlants"/>
</dbReference>
<keyword evidence="4" id="KW-1001">Plastid inner membrane</keyword>
<dbReference type="Proteomes" id="UP000006882">
    <property type="component" value="Chromosome G3"/>
</dbReference>
<dbReference type="Pfam" id="PF16166">
    <property type="entry name" value="TIC20"/>
    <property type="match status" value="1"/>
</dbReference>
<evidence type="ECO:0000256" key="1">
    <source>
        <dbReference type="ARBA" id="ARBA00004478"/>
    </source>
</evidence>
<dbReference type="GO" id="GO:0008320">
    <property type="term" value="F:protein transmembrane transporter activity"/>
    <property type="evidence" value="ECO:0000318"/>
    <property type="project" value="GO_Central"/>
</dbReference>
<evidence type="ECO:0000313" key="8">
    <source>
        <dbReference type="EMBL" id="ONI18675.1"/>
    </source>
</evidence>
<accession>A0A251Q7M6</accession>
<dbReference type="InterPro" id="IPR005691">
    <property type="entry name" value="Tic20"/>
</dbReference>
<dbReference type="Gramene" id="ONI18675">
    <property type="protein sequence ID" value="ONI18675"/>
    <property type="gene ID" value="PRUPE_3G232000"/>
</dbReference>
<evidence type="ECO:0000256" key="2">
    <source>
        <dbReference type="ARBA" id="ARBA00009596"/>
    </source>
</evidence>
<dbReference type="PANTHER" id="PTHR33510:SF12">
    <property type="entry name" value="PROTEIN TIC 20-IV, CHLOROPLASTIC"/>
    <property type="match status" value="1"/>
</dbReference>
<dbReference type="PANTHER" id="PTHR33510">
    <property type="entry name" value="PROTEIN TIC 20-II, CHLOROPLASTIC"/>
    <property type="match status" value="1"/>
</dbReference>
<evidence type="ECO:0000256" key="7">
    <source>
        <dbReference type="RuleBase" id="RU367003"/>
    </source>
</evidence>
<keyword evidence="6 7" id="KW-0472">Membrane</keyword>
<organism evidence="8 9">
    <name type="scientific">Prunus persica</name>
    <name type="common">Peach</name>
    <name type="synonym">Amygdalus persica</name>
    <dbReference type="NCBI Taxonomy" id="3760"/>
    <lineage>
        <taxon>Eukaryota</taxon>
        <taxon>Viridiplantae</taxon>
        <taxon>Streptophyta</taxon>
        <taxon>Embryophyta</taxon>
        <taxon>Tracheophyta</taxon>
        <taxon>Spermatophyta</taxon>
        <taxon>Magnoliopsida</taxon>
        <taxon>eudicotyledons</taxon>
        <taxon>Gunneridae</taxon>
        <taxon>Pentapetalae</taxon>
        <taxon>rosids</taxon>
        <taxon>fabids</taxon>
        <taxon>Rosales</taxon>
        <taxon>Rosaceae</taxon>
        <taxon>Amygdaloideae</taxon>
        <taxon>Amygdaleae</taxon>
        <taxon>Prunus</taxon>
    </lineage>
</organism>
<name>A0A251Q7M6_PRUPE</name>
<feature type="transmembrane region" description="Helical" evidence="7">
    <location>
        <begin position="162"/>
        <end position="186"/>
    </location>
</feature>
<evidence type="ECO:0000256" key="6">
    <source>
        <dbReference type="ARBA" id="ARBA00023136"/>
    </source>
</evidence>
<keyword evidence="9" id="KW-1185">Reference proteome</keyword>
<dbReference type="SMR" id="A0A251Q7M6"/>
<dbReference type="STRING" id="3760.A0A251Q7M6"/>
<dbReference type="eggNOG" id="ENOG502RY2S">
    <property type="taxonomic scope" value="Eukaryota"/>
</dbReference>
<comment type="caution">
    <text evidence="7">Lacks conserved residue(s) required for the propagation of feature annotation.</text>
</comment>
<comment type="similarity">
    <text evidence="2 7">Belongs to the Tic20 family.</text>
</comment>
<dbReference type="AlphaFoldDB" id="A0A251Q7M6"/>
<dbReference type="GO" id="GO:0045037">
    <property type="term" value="P:protein import into chloroplast stroma"/>
    <property type="evidence" value="ECO:0000318"/>
    <property type="project" value="GO_Central"/>
</dbReference>
<keyword evidence="5 7" id="KW-1133">Transmembrane helix</keyword>
<feature type="transmembrane region" description="Helical" evidence="7">
    <location>
        <begin position="198"/>
        <end position="216"/>
    </location>
</feature>
<comment type="function">
    <text evidence="7">Involved in protein precursor import into chloroplasts.</text>
</comment>
<feature type="transmembrane region" description="Helical" evidence="7">
    <location>
        <begin position="236"/>
        <end position="256"/>
    </location>
</feature>
<dbReference type="GO" id="GO:0009706">
    <property type="term" value="C:chloroplast inner membrane"/>
    <property type="evidence" value="ECO:0000318"/>
    <property type="project" value="GO_Central"/>
</dbReference>
<keyword evidence="7" id="KW-0150">Chloroplast</keyword>
<evidence type="ECO:0000256" key="5">
    <source>
        <dbReference type="ARBA" id="ARBA00022989"/>
    </source>
</evidence>
<gene>
    <name evidence="8" type="ORF">PRUPE_3G232000</name>
</gene>
<protein>
    <recommendedName>
        <fullName evidence="7">Protein TIC 20</fullName>
    </recommendedName>
</protein>
<comment type="subcellular location">
    <subcellularLocation>
        <location evidence="1">Plastid</location>
        <location evidence="1">Chloroplast inner membrane</location>
        <topology evidence="1">Multi-pass membrane protein</topology>
    </subcellularLocation>
    <subcellularLocation>
        <location evidence="7">Plastid</location>
        <location evidence="7">Chloroplast membrane</location>
        <topology evidence="7">Multi-pass membrane protein</topology>
    </subcellularLocation>
</comment>
<keyword evidence="7" id="KW-0934">Plastid</keyword>
<keyword evidence="3 7" id="KW-0812">Transmembrane</keyword>
<dbReference type="OrthoDB" id="602284at2759"/>
<evidence type="ECO:0000313" key="9">
    <source>
        <dbReference type="Proteomes" id="UP000006882"/>
    </source>
</evidence>
<evidence type="ECO:0000256" key="4">
    <source>
        <dbReference type="ARBA" id="ARBA00022780"/>
    </source>
</evidence>
<reference evidence="8 9" key="1">
    <citation type="journal article" date="2013" name="Nat. Genet.">
        <title>The high-quality draft genome of peach (Prunus persica) identifies unique patterns of genetic diversity, domestication and genome evolution.</title>
        <authorList>
            <consortium name="International Peach Genome Initiative"/>
            <person name="Verde I."/>
            <person name="Abbott A.G."/>
            <person name="Scalabrin S."/>
            <person name="Jung S."/>
            <person name="Shu S."/>
            <person name="Marroni F."/>
            <person name="Zhebentyayeva T."/>
            <person name="Dettori M.T."/>
            <person name="Grimwood J."/>
            <person name="Cattonaro F."/>
            <person name="Zuccolo A."/>
            <person name="Rossini L."/>
            <person name="Jenkins J."/>
            <person name="Vendramin E."/>
            <person name="Meisel L.A."/>
            <person name="Decroocq V."/>
            <person name="Sosinski B."/>
            <person name="Prochnik S."/>
            <person name="Mitros T."/>
            <person name="Policriti A."/>
            <person name="Cipriani G."/>
            <person name="Dondini L."/>
            <person name="Ficklin S."/>
            <person name="Goodstein D.M."/>
            <person name="Xuan P."/>
            <person name="Del Fabbro C."/>
            <person name="Aramini V."/>
            <person name="Copetti D."/>
            <person name="Gonzalez S."/>
            <person name="Horner D.S."/>
            <person name="Falchi R."/>
            <person name="Lucas S."/>
            <person name="Mica E."/>
            <person name="Maldonado J."/>
            <person name="Lazzari B."/>
            <person name="Bielenberg D."/>
            <person name="Pirona R."/>
            <person name="Miculan M."/>
            <person name="Barakat A."/>
            <person name="Testolin R."/>
            <person name="Stella A."/>
            <person name="Tartarini S."/>
            <person name="Tonutti P."/>
            <person name="Arus P."/>
            <person name="Orellana A."/>
            <person name="Wells C."/>
            <person name="Main D."/>
            <person name="Vizzotto G."/>
            <person name="Silva H."/>
            <person name="Salamini F."/>
            <person name="Schmutz J."/>
            <person name="Morgante M."/>
            <person name="Rokhsar D.S."/>
        </authorList>
    </citation>
    <scope>NUCLEOTIDE SEQUENCE [LARGE SCALE GENOMIC DNA]</scope>
    <source>
        <strain evidence="9">cv. Nemared</strain>
    </source>
</reference>